<accession>A0A4V1QPS2</accession>
<dbReference type="AlphaFoldDB" id="A0A4V1QPS2"/>
<dbReference type="GO" id="GO:0042834">
    <property type="term" value="F:peptidoglycan binding"/>
    <property type="evidence" value="ECO:0007669"/>
    <property type="project" value="InterPro"/>
</dbReference>
<reference evidence="2 3" key="1">
    <citation type="submission" date="2019-01" db="EMBL/GenBank/DDBJ databases">
        <title>Sphingomonas mucosissima sp. nov. and Sphingomonas desiccabilis sp. nov., from biological soil crusts in the Colorado Plateau, USA.</title>
        <authorList>
            <person name="Zhu D."/>
        </authorList>
    </citation>
    <scope>NUCLEOTIDE SEQUENCE [LARGE SCALE GENOMIC DNA]</scope>
    <source>
        <strain evidence="2 3">CP1D</strain>
    </source>
</reference>
<protein>
    <submittedName>
        <fullName evidence="2">SPOR domain-containing protein</fullName>
    </submittedName>
</protein>
<dbReference type="Gene3D" id="1.25.40.10">
    <property type="entry name" value="Tetratricopeptide repeat domain"/>
    <property type="match status" value="1"/>
</dbReference>
<proteinExistence type="predicted"/>
<dbReference type="SUPFAM" id="SSF110997">
    <property type="entry name" value="Sporulation related repeat"/>
    <property type="match status" value="1"/>
</dbReference>
<dbReference type="Pfam" id="PF05036">
    <property type="entry name" value="SPOR"/>
    <property type="match status" value="1"/>
</dbReference>
<organism evidence="2 3">
    <name type="scientific">Sphingomonas desiccabilis</name>
    <dbReference type="NCBI Taxonomy" id="429134"/>
    <lineage>
        <taxon>Bacteria</taxon>
        <taxon>Pseudomonadati</taxon>
        <taxon>Pseudomonadota</taxon>
        <taxon>Alphaproteobacteria</taxon>
        <taxon>Sphingomonadales</taxon>
        <taxon>Sphingomonadaceae</taxon>
        <taxon>Sphingomonas</taxon>
    </lineage>
</organism>
<feature type="domain" description="SPOR" evidence="1">
    <location>
        <begin position="403"/>
        <end position="480"/>
    </location>
</feature>
<gene>
    <name evidence="2" type="ORF">EO081_03780</name>
</gene>
<name>A0A4V1QPS2_9SPHN</name>
<evidence type="ECO:0000313" key="2">
    <source>
        <dbReference type="EMBL" id="RXZ34787.1"/>
    </source>
</evidence>
<comment type="caution">
    <text evidence="2">The sequence shown here is derived from an EMBL/GenBank/DDBJ whole genome shotgun (WGS) entry which is preliminary data.</text>
</comment>
<sequence length="500" mass="51694">MPAGRAAAGLRSREKAWLAWSSSFRVAARLSRQASGRHPRGQCRACACGHARAASINPILSGNGTGCARNQGTGNGRRAGGWGRDEMVRSRALFSVGASALLLGAGCSTSGSGDLAVASDAAGARSQSRIDKLVNKAEVAIAEHRGSAAVKYAEQLVALSPSDPAHRALLAHAYLQAGRFPSAAQAAGDALALDPREPRAALDLALAQTALGDWTAARATLATYAEVLRPADRGLALALAGDPIGGAVLIGEEARGAAGSATARQNLALALALGGRWAEARAVAAVDLTGDELERRMREWMVFVQPTTSSQQVATLLGTEAVADPGQPLALALVRPAAAAPVAVAQAPAPAPVAVPVPADVADAAPLAAVRFAPRQEIVQPIAARVAVSQDVPRRIEAAVPARGRYYVQLGAHDDAAVARDAWETARRRYRALAGLTPSGVEARVGEGRFYRLSVGGFARPEAVALCERLRAQGGRCFVREQAGDQVADWAKPGRQLAAR</sequence>
<dbReference type="InterPro" id="IPR011990">
    <property type="entry name" value="TPR-like_helical_dom_sf"/>
</dbReference>
<dbReference type="EMBL" id="SDPT01000001">
    <property type="protein sequence ID" value="RXZ34787.1"/>
    <property type="molecule type" value="Genomic_DNA"/>
</dbReference>
<keyword evidence="3" id="KW-1185">Reference proteome</keyword>
<dbReference type="InterPro" id="IPR007730">
    <property type="entry name" value="SPOR-like_dom"/>
</dbReference>
<dbReference type="InterPro" id="IPR036680">
    <property type="entry name" value="SPOR-like_sf"/>
</dbReference>
<evidence type="ECO:0000259" key="1">
    <source>
        <dbReference type="Pfam" id="PF05036"/>
    </source>
</evidence>
<evidence type="ECO:0000313" key="3">
    <source>
        <dbReference type="Proteomes" id="UP000292347"/>
    </source>
</evidence>
<dbReference type="Pfam" id="PF14559">
    <property type="entry name" value="TPR_19"/>
    <property type="match status" value="1"/>
</dbReference>
<dbReference type="Proteomes" id="UP000292347">
    <property type="component" value="Unassembled WGS sequence"/>
</dbReference>
<dbReference type="Gene3D" id="3.30.70.1070">
    <property type="entry name" value="Sporulation related repeat"/>
    <property type="match status" value="1"/>
</dbReference>
<dbReference type="SUPFAM" id="SSF48452">
    <property type="entry name" value="TPR-like"/>
    <property type="match status" value="1"/>
</dbReference>
<dbReference type="OrthoDB" id="7388953at2"/>